<dbReference type="EMBL" id="SPMZ01000052">
    <property type="protein sequence ID" value="NMQ20540.1"/>
    <property type="molecule type" value="Genomic_DNA"/>
</dbReference>
<evidence type="ECO:0000313" key="2">
    <source>
        <dbReference type="EMBL" id="NMQ20540.1"/>
    </source>
</evidence>
<keyword evidence="3" id="KW-1185">Reference proteome</keyword>
<evidence type="ECO:0000313" key="3">
    <source>
        <dbReference type="Proteomes" id="UP000760480"/>
    </source>
</evidence>
<feature type="non-terminal residue" evidence="2">
    <location>
        <position position="256"/>
    </location>
</feature>
<keyword evidence="1" id="KW-1133">Transmembrane helix</keyword>
<proteinExistence type="predicted"/>
<feature type="transmembrane region" description="Helical" evidence="1">
    <location>
        <begin position="90"/>
        <end position="108"/>
    </location>
</feature>
<keyword evidence="1" id="KW-0472">Membrane</keyword>
<sequence>MEHGPRDPLDGLWIGILAILVPVVAWWLWSEAFVGWVFHLKLAQLGLLQRLGVHDAATAALATALRGALTAPDRIGFDALVFGLERVGLILRWPLAAGLTGLGAWLLLGHPAGRFRRRFDLRGLAEAMKDPWPFALHALRRGHLDLPLDHPTWGMALSSEAFLRHHDLLEATATGWTLREARAEGVFAAQRGPPWREAPLHARALAGLLALRVLALTAPTAEAERLKRRAGALWGTLARAAADHKAGDYLPPAAVF</sequence>
<name>A0ABX1TQ69_9GAMM</name>
<evidence type="ECO:0000256" key="1">
    <source>
        <dbReference type="SAM" id="Phobius"/>
    </source>
</evidence>
<organism evidence="2 3">
    <name type="scientific">Candidatus Competibacter phosphatis</name>
    <dbReference type="NCBI Taxonomy" id="221280"/>
    <lineage>
        <taxon>Bacteria</taxon>
        <taxon>Pseudomonadati</taxon>
        <taxon>Pseudomonadota</taxon>
        <taxon>Gammaproteobacteria</taxon>
        <taxon>Candidatus Competibacteraceae</taxon>
        <taxon>Candidatus Competibacter</taxon>
    </lineage>
</organism>
<comment type="caution">
    <text evidence="2">The sequence shown here is derived from an EMBL/GenBank/DDBJ whole genome shotgun (WGS) entry which is preliminary data.</text>
</comment>
<protein>
    <recommendedName>
        <fullName evidence="4">Phosphoesterase</fullName>
    </recommendedName>
</protein>
<gene>
    <name evidence="2" type="ORF">E4P82_15860</name>
</gene>
<dbReference type="RefSeq" id="WP_169249807.1">
    <property type="nucleotide sequence ID" value="NZ_SPMZ01000052.1"/>
</dbReference>
<accession>A0ABX1TQ69</accession>
<reference evidence="2 3" key="1">
    <citation type="submission" date="2019-03" db="EMBL/GenBank/DDBJ databases">
        <title>Metabolic reconstructions from genomes of highly enriched 'Candidatus Accumulibacter' and 'Candidatus Competibacter' bioreactor populations.</title>
        <authorList>
            <person name="Annavajhala M.K."/>
            <person name="Welles L."/>
            <person name="Abbas B."/>
            <person name="Sorokin D."/>
            <person name="Park H."/>
            <person name="Van Loosdrecht M."/>
            <person name="Chandran K."/>
        </authorList>
    </citation>
    <scope>NUCLEOTIDE SEQUENCE [LARGE SCALE GENOMIC DNA]</scope>
    <source>
        <strain evidence="2 3">SBR_G</strain>
    </source>
</reference>
<evidence type="ECO:0008006" key="4">
    <source>
        <dbReference type="Google" id="ProtNLM"/>
    </source>
</evidence>
<feature type="transmembrane region" description="Helical" evidence="1">
    <location>
        <begin position="12"/>
        <end position="29"/>
    </location>
</feature>
<keyword evidence="1" id="KW-0812">Transmembrane</keyword>
<dbReference type="Proteomes" id="UP000760480">
    <property type="component" value="Unassembled WGS sequence"/>
</dbReference>